<reference evidence="1 2" key="2">
    <citation type="journal article" date="2023" name="Mol. Biol. Evol.">
        <title>Genomics of Secondarily Temperate Adaptation in the Only Non-Antarctic Icefish.</title>
        <authorList>
            <person name="Rivera-Colon A.G."/>
            <person name="Rayamajhi N."/>
            <person name="Minhas B.F."/>
            <person name="Madrigal G."/>
            <person name="Bilyk K.T."/>
            <person name="Yoon V."/>
            <person name="Hune M."/>
            <person name="Gregory S."/>
            <person name="Cheng C.H.C."/>
            <person name="Catchen J.M."/>
        </authorList>
    </citation>
    <scope>NUCLEOTIDE SEQUENCE [LARGE SCALE GENOMIC DNA]</scope>
    <source>
        <strain evidence="1">JMC-PN-2008</strain>
    </source>
</reference>
<dbReference type="EMBL" id="JAUZQC010000010">
    <property type="protein sequence ID" value="KAK5865158.1"/>
    <property type="molecule type" value="Genomic_DNA"/>
</dbReference>
<keyword evidence="2" id="KW-1185">Reference proteome</keyword>
<reference evidence="1 2" key="1">
    <citation type="journal article" date="2023" name="Genes (Basel)">
        <title>Chromosome-Level Genome Assembly and Circadian Gene Repertoire of the Patagonia Blennie Eleginops maclovinus-The Closest Ancestral Proxy of Antarctic Cryonotothenioids.</title>
        <authorList>
            <person name="Cheng C.C."/>
            <person name="Rivera-Colon A.G."/>
            <person name="Minhas B.F."/>
            <person name="Wilson L."/>
            <person name="Rayamajhi N."/>
            <person name="Vargas-Chacoff L."/>
            <person name="Catchen J.M."/>
        </authorList>
    </citation>
    <scope>NUCLEOTIDE SEQUENCE [LARGE SCALE GENOMIC DNA]</scope>
    <source>
        <strain evidence="1">JMC-PN-2008</strain>
    </source>
</reference>
<organism evidence="1 2">
    <name type="scientific">Eleginops maclovinus</name>
    <name type="common">Patagonian blennie</name>
    <name type="synonym">Eleginus maclovinus</name>
    <dbReference type="NCBI Taxonomy" id="56733"/>
    <lineage>
        <taxon>Eukaryota</taxon>
        <taxon>Metazoa</taxon>
        <taxon>Chordata</taxon>
        <taxon>Craniata</taxon>
        <taxon>Vertebrata</taxon>
        <taxon>Euteleostomi</taxon>
        <taxon>Actinopterygii</taxon>
        <taxon>Neopterygii</taxon>
        <taxon>Teleostei</taxon>
        <taxon>Neoteleostei</taxon>
        <taxon>Acanthomorphata</taxon>
        <taxon>Eupercaria</taxon>
        <taxon>Perciformes</taxon>
        <taxon>Notothenioidei</taxon>
        <taxon>Eleginopidae</taxon>
        <taxon>Eleginops</taxon>
    </lineage>
</organism>
<comment type="caution">
    <text evidence="1">The sequence shown here is derived from an EMBL/GenBank/DDBJ whole genome shotgun (WGS) entry which is preliminary data.</text>
</comment>
<accession>A0AAN7XKJ4</accession>
<evidence type="ECO:0000313" key="1">
    <source>
        <dbReference type="EMBL" id="KAK5865158.1"/>
    </source>
</evidence>
<dbReference type="AlphaFoldDB" id="A0AAN7XKJ4"/>
<name>A0AAN7XKJ4_ELEMC</name>
<sequence length="155" mass="16142">MSHWGVSVSATGGLLCRWVFRVDPRSVRSGGCYRRPSWPPLHYRKSACLLPSAGLRSTSGSPNSASGGGSLPINIGGALVAAAVYLTEHALGPPRRVCHRGADSITLSLTPPGLLHPVPPMGAVLLPVPFPHTPPSTPPPSITIPIVLLPTCQPL</sequence>
<protein>
    <submittedName>
        <fullName evidence="1">Uncharacterized protein</fullName>
    </submittedName>
</protein>
<gene>
    <name evidence="1" type="ORF">PBY51_016345</name>
</gene>
<evidence type="ECO:0000313" key="2">
    <source>
        <dbReference type="Proteomes" id="UP001346869"/>
    </source>
</evidence>
<dbReference type="Proteomes" id="UP001346869">
    <property type="component" value="Unassembled WGS sequence"/>
</dbReference>
<proteinExistence type="predicted"/>